<dbReference type="SUPFAM" id="SSF54909">
    <property type="entry name" value="Dimeric alpha+beta barrel"/>
    <property type="match status" value="1"/>
</dbReference>
<dbReference type="Proteomes" id="UP000245469">
    <property type="component" value="Unassembled WGS sequence"/>
</dbReference>
<keyword evidence="3" id="KW-1185">Reference proteome</keyword>
<feature type="compositionally biased region" description="Basic and acidic residues" evidence="1">
    <location>
        <begin position="1"/>
        <end position="15"/>
    </location>
</feature>
<dbReference type="AlphaFoldDB" id="A0A316AFT8"/>
<evidence type="ECO:0000313" key="3">
    <source>
        <dbReference type="Proteomes" id="UP000245469"/>
    </source>
</evidence>
<proteinExistence type="predicted"/>
<organism evidence="2 3">
    <name type="scientific">Quadrisphaera granulorum</name>
    <dbReference type="NCBI Taxonomy" id="317664"/>
    <lineage>
        <taxon>Bacteria</taxon>
        <taxon>Bacillati</taxon>
        <taxon>Actinomycetota</taxon>
        <taxon>Actinomycetes</taxon>
        <taxon>Kineosporiales</taxon>
        <taxon>Kineosporiaceae</taxon>
        <taxon>Quadrisphaera</taxon>
    </lineage>
</organism>
<dbReference type="InterPro" id="IPR011008">
    <property type="entry name" value="Dimeric_a/b-barrel"/>
</dbReference>
<dbReference type="Gene3D" id="3.30.70.920">
    <property type="match status" value="1"/>
</dbReference>
<comment type="caution">
    <text evidence="2">The sequence shown here is derived from an EMBL/GenBank/DDBJ whole genome shotgun (WGS) entry which is preliminary data.</text>
</comment>
<dbReference type="OrthoDB" id="166264at2"/>
<keyword evidence="2" id="KW-0238">DNA-binding</keyword>
<evidence type="ECO:0000313" key="2">
    <source>
        <dbReference type="EMBL" id="PWJ56219.1"/>
    </source>
</evidence>
<name>A0A316AFT8_9ACTN</name>
<sequence length="133" mass="15311">MHREGRHSQVADHAHRTASPRADAPQPLRTRSNQRRAPRQRGQRLETTGTIRGYRVVLSEELDDDGDASGIEAYIDVRLNAGEDGGDFLHWTRKRPSVLDAVHVTGAYDYLLHVTRQRLRLRRTLRRVIRVKT</sequence>
<dbReference type="GO" id="GO:0003677">
    <property type="term" value="F:DNA binding"/>
    <property type="evidence" value="ECO:0007669"/>
    <property type="project" value="UniProtKB-KW"/>
</dbReference>
<evidence type="ECO:0000256" key="1">
    <source>
        <dbReference type="SAM" id="MobiDB-lite"/>
    </source>
</evidence>
<accession>A0A316AFT8</accession>
<feature type="region of interest" description="Disordered" evidence="1">
    <location>
        <begin position="1"/>
        <end position="48"/>
    </location>
</feature>
<gene>
    <name evidence="2" type="ORF">BXY45_101194</name>
</gene>
<feature type="compositionally biased region" description="Basic residues" evidence="1">
    <location>
        <begin position="32"/>
        <end position="42"/>
    </location>
</feature>
<dbReference type="EMBL" id="QGDQ01000001">
    <property type="protein sequence ID" value="PWJ56219.1"/>
    <property type="molecule type" value="Genomic_DNA"/>
</dbReference>
<dbReference type="RefSeq" id="WP_109772413.1">
    <property type="nucleotide sequence ID" value="NZ_QGDQ01000001.1"/>
</dbReference>
<protein>
    <submittedName>
        <fullName evidence="2">DNA-binding Lrp family transcriptional regulator</fullName>
    </submittedName>
</protein>
<reference evidence="2 3" key="1">
    <citation type="submission" date="2018-03" db="EMBL/GenBank/DDBJ databases">
        <title>Genomic Encyclopedia of Archaeal and Bacterial Type Strains, Phase II (KMG-II): from individual species to whole genera.</title>
        <authorList>
            <person name="Goeker M."/>
        </authorList>
    </citation>
    <scope>NUCLEOTIDE SEQUENCE [LARGE SCALE GENOMIC DNA]</scope>
    <source>
        <strain evidence="2 3">DSM 44889</strain>
    </source>
</reference>